<accession>A0A6V7INK4</accession>
<dbReference type="InterPro" id="IPR055469">
    <property type="entry name" value="DUF7041"/>
</dbReference>
<evidence type="ECO:0000259" key="2">
    <source>
        <dbReference type="Pfam" id="PF23055"/>
    </source>
</evidence>
<dbReference type="Pfam" id="PF23055">
    <property type="entry name" value="DUF7041"/>
    <property type="match status" value="1"/>
</dbReference>
<name>A0A6V7INK4_9HYME</name>
<protein>
    <recommendedName>
        <fullName evidence="2">DUF7041 domain-containing protein</fullName>
    </recommendedName>
</protein>
<feature type="domain" description="DUF7041" evidence="2">
    <location>
        <begin position="33"/>
        <end position="67"/>
    </location>
</feature>
<feature type="region of interest" description="Disordered" evidence="1">
    <location>
        <begin position="1"/>
        <end position="22"/>
    </location>
</feature>
<reference evidence="3" key="1">
    <citation type="submission" date="2020-07" db="EMBL/GenBank/DDBJ databases">
        <authorList>
            <person name="Ferguson B K."/>
        </authorList>
    </citation>
    <scope>NUCLEOTIDE SEQUENCE</scope>
    <source>
        <strain evidence="3">L06</strain>
    </source>
</reference>
<evidence type="ECO:0000313" key="3">
    <source>
        <dbReference type="EMBL" id="CAD1540656.1"/>
    </source>
</evidence>
<dbReference type="EMBL" id="CADCXW020000008">
    <property type="protein sequence ID" value="CAD1540656.1"/>
    <property type="molecule type" value="Genomic_DNA"/>
</dbReference>
<dbReference type="AlphaFoldDB" id="A0A6V7INK4"/>
<sequence length="77" mass="8953">MPKDEMPGMHKQSSDDSHIPVVTTPVPKIHAQPFNSQRPLLWFARIELQFDMHGIVNEKDKFNFVAPLIEAKSEWRI</sequence>
<feature type="compositionally biased region" description="Basic and acidic residues" evidence="1">
    <location>
        <begin position="1"/>
        <end position="18"/>
    </location>
</feature>
<organism evidence="3">
    <name type="scientific">Bracon brevicornis</name>
    <dbReference type="NCBI Taxonomy" id="1563983"/>
    <lineage>
        <taxon>Eukaryota</taxon>
        <taxon>Metazoa</taxon>
        <taxon>Ecdysozoa</taxon>
        <taxon>Arthropoda</taxon>
        <taxon>Hexapoda</taxon>
        <taxon>Insecta</taxon>
        <taxon>Pterygota</taxon>
        <taxon>Neoptera</taxon>
        <taxon>Endopterygota</taxon>
        <taxon>Hymenoptera</taxon>
        <taxon>Apocrita</taxon>
        <taxon>Ichneumonoidea</taxon>
        <taxon>Braconidae</taxon>
        <taxon>Braconinae</taxon>
        <taxon>Bracon</taxon>
    </lineage>
</organism>
<proteinExistence type="predicted"/>
<gene>
    <name evidence="3" type="ORF">BBRV_LOCUS28802</name>
</gene>
<evidence type="ECO:0000256" key="1">
    <source>
        <dbReference type="SAM" id="MobiDB-lite"/>
    </source>
</evidence>